<evidence type="ECO:0000313" key="14">
    <source>
        <dbReference type="EMBL" id="HDY59905.1"/>
    </source>
</evidence>
<dbReference type="PROSITE" id="PS52035">
    <property type="entry name" value="PEPTIDASE_M14"/>
    <property type="match status" value="1"/>
</dbReference>
<keyword evidence="9" id="KW-0482">Metalloprotease</keyword>
<dbReference type="Pfam" id="PF20773">
    <property type="entry name" value="InhA-like_MAM"/>
    <property type="match status" value="1"/>
</dbReference>
<dbReference type="PANTHER" id="PTHR11705:SF143">
    <property type="entry name" value="SLL0236 PROTEIN"/>
    <property type="match status" value="1"/>
</dbReference>
<evidence type="ECO:0000256" key="3">
    <source>
        <dbReference type="ARBA" id="ARBA00022645"/>
    </source>
</evidence>
<evidence type="ECO:0000256" key="9">
    <source>
        <dbReference type="ARBA" id="ARBA00023049"/>
    </source>
</evidence>
<gene>
    <name evidence="14" type="ORF">ENP86_10235</name>
</gene>
<dbReference type="GO" id="GO:0006508">
    <property type="term" value="P:proteolysis"/>
    <property type="evidence" value="ECO:0007669"/>
    <property type="project" value="UniProtKB-KW"/>
</dbReference>
<dbReference type="GO" id="GO:0005615">
    <property type="term" value="C:extracellular space"/>
    <property type="evidence" value="ECO:0007669"/>
    <property type="project" value="TreeGrafter"/>
</dbReference>
<dbReference type="NCBIfam" id="TIGR04183">
    <property type="entry name" value="Por_Secre_tail"/>
    <property type="match status" value="1"/>
</dbReference>
<keyword evidence="3" id="KW-0121">Carboxypeptidase</keyword>
<dbReference type="PANTHER" id="PTHR11705">
    <property type="entry name" value="PROTEASE FAMILY M14 CARBOXYPEPTIDASE A,B"/>
    <property type="match status" value="1"/>
</dbReference>
<name>A0A7V0Z7A1_UNCW3</name>
<dbReference type="FunFam" id="3.40.630.10:FF:000084">
    <property type="entry name" value="Carboxypeptidase B2"/>
    <property type="match status" value="1"/>
</dbReference>
<keyword evidence="7" id="KW-0378">Hydrolase</keyword>
<evidence type="ECO:0000256" key="1">
    <source>
        <dbReference type="ARBA" id="ARBA00001947"/>
    </source>
</evidence>
<evidence type="ECO:0000256" key="6">
    <source>
        <dbReference type="ARBA" id="ARBA00022729"/>
    </source>
</evidence>
<feature type="domain" description="Peptidase M14" evidence="13">
    <location>
        <begin position="82"/>
        <end position="390"/>
    </location>
</feature>
<keyword evidence="6" id="KW-0732">Signal</keyword>
<dbReference type="GO" id="GO:0004181">
    <property type="term" value="F:metallocarboxypeptidase activity"/>
    <property type="evidence" value="ECO:0007669"/>
    <property type="project" value="InterPro"/>
</dbReference>
<keyword evidence="5" id="KW-0479">Metal-binding</keyword>
<dbReference type="EC" id="3.4.17.18" evidence="11"/>
<accession>A0A7V0Z7A1</accession>
<evidence type="ECO:0000256" key="12">
    <source>
        <dbReference type="PROSITE-ProRule" id="PRU01379"/>
    </source>
</evidence>
<evidence type="ECO:0000256" key="7">
    <source>
        <dbReference type="ARBA" id="ARBA00022801"/>
    </source>
</evidence>
<dbReference type="Pfam" id="PF00246">
    <property type="entry name" value="Peptidase_M14"/>
    <property type="match status" value="1"/>
</dbReference>
<keyword evidence="8" id="KW-0862">Zinc</keyword>
<comment type="catalytic activity">
    <reaction evidence="10">
        <text>Releases a C-terminal residue, which may be hydrophobic or positively charged.</text>
        <dbReference type="EC" id="3.4.17.18"/>
    </reaction>
</comment>
<dbReference type="InterPro" id="IPR025965">
    <property type="entry name" value="FlgD/Vpr_Ig-like"/>
</dbReference>
<evidence type="ECO:0000256" key="11">
    <source>
        <dbReference type="ARBA" id="ARBA00066554"/>
    </source>
</evidence>
<feature type="active site" description="Proton donor/acceptor" evidence="12">
    <location>
        <position position="360"/>
    </location>
</feature>
<dbReference type="InterPro" id="IPR000834">
    <property type="entry name" value="Peptidase_M14"/>
</dbReference>
<evidence type="ECO:0000256" key="5">
    <source>
        <dbReference type="ARBA" id="ARBA00022723"/>
    </source>
</evidence>
<evidence type="ECO:0000256" key="2">
    <source>
        <dbReference type="ARBA" id="ARBA00005988"/>
    </source>
</evidence>
<evidence type="ECO:0000259" key="13">
    <source>
        <dbReference type="PROSITE" id="PS52035"/>
    </source>
</evidence>
<sequence>MLMFSLVMNFLIYQGVVRVYVPFWQALQKIPGKPLEIAAGRYGEWYDMVVDREELDRVIASGLPYEVTIYSLELEKEKVRGYYLSYAQITDSLRHLCQNYPTLCKMDSLPLRTYEGRWIYGVKISDNVNLDELEPNFSIDGCHHSREWATPQAVLFFADSMLRSYSSVPEIAEIINTTQIYCFPVINVDGYVYDYAGGGVSWRKNREPFGGAIGTDCNRNYSGACNGEVDGYWGAADEGQVTHYPSNQTFCGAYGFSGDEVRAYAMYIRQHNVTTGFSLHSYGEQVMWPWGYKAAGTPDASLYTAKGNYMAGMMQRVGGGTYTPGQSYNNPYPTCGNTRDWVYGYNHYVNGLSSLFYGAEIGTTFYEPVANLDFISRQVFKAAKYLAGFSDSLILVAEGIVPPPQIYPLDTVPQNFTIFWHPKNTYDNHPTQWELVRLSNLSIKTDSLESGTNRWVLQGYRISTTQSHSPTRSLWSGDSANMNYAARTLHPYLVQPGDSFTFWCYYNLENNYDVTVVEVSENTKEWFNLDTTRFTGTQTSWVRKAYSLANWVGKSVYFRFRTMYDGSVQSGGFYVDDIRPVCLFGSVNTISNSIPDTSYQFTSHPLGEYYYYVRGYNTTWGWGDYSCLEKVYVSQVAVGEQDKKGDLREYALSVYPNPFREKTEIRYTIQDAGYRIGENGVVSSQYPVASIRIYDISGRLVKSFSLTTDYCVLGTIVWDGKDGSGRRLPSGVYFVRLETDGFKKTEKAILLR</sequence>
<dbReference type="EMBL" id="DSKY01000022">
    <property type="protein sequence ID" value="HDY59905.1"/>
    <property type="molecule type" value="Genomic_DNA"/>
</dbReference>
<dbReference type="InterPro" id="IPR026444">
    <property type="entry name" value="Secre_tail"/>
</dbReference>
<dbReference type="SMART" id="SM00631">
    <property type="entry name" value="Zn_pept"/>
    <property type="match status" value="1"/>
</dbReference>
<keyword evidence="4" id="KW-0645">Protease</keyword>
<dbReference type="Gene3D" id="3.40.630.10">
    <property type="entry name" value="Zn peptidases"/>
    <property type="match status" value="1"/>
</dbReference>
<organism evidence="14">
    <name type="scientific">candidate division WOR-3 bacterium</name>
    <dbReference type="NCBI Taxonomy" id="2052148"/>
    <lineage>
        <taxon>Bacteria</taxon>
        <taxon>Bacteria division WOR-3</taxon>
    </lineage>
</organism>
<dbReference type="GO" id="GO:0008270">
    <property type="term" value="F:zinc ion binding"/>
    <property type="evidence" value="ECO:0007669"/>
    <property type="project" value="InterPro"/>
</dbReference>
<comment type="cofactor">
    <cofactor evidence="1">
        <name>Zn(2+)</name>
        <dbReference type="ChEBI" id="CHEBI:29105"/>
    </cofactor>
</comment>
<comment type="similarity">
    <text evidence="2 12">Belongs to the peptidase M14 family.</text>
</comment>
<protein>
    <recommendedName>
        <fullName evidence="11">carboxypeptidase T</fullName>
        <ecNumber evidence="11">3.4.17.18</ecNumber>
    </recommendedName>
</protein>
<dbReference type="AlphaFoldDB" id="A0A7V0Z7A1"/>
<comment type="caution">
    <text evidence="14">The sequence shown here is derived from an EMBL/GenBank/DDBJ whole genome shotgun (WGS) entry which is preliminary data.</text>
</comment>
<evidence type="ECO:0000256" key="4">
    <source>
        <dbReference type="ARBA" id="ARBA00022670"/>
    </source>
</evidence>
<reference evidence="14" key="1">
    <citation type="journal article" date="2020" name="mSystems">
        <title>Genome- and Community-Level Interaction Insights into Carbon Utilization and Element Cycling Functions of Hydrothermarchaeota in Hydrothermal Sediment.</title>
        <authorList>
            <person name="Zhou Z."/>
            <person name="Liu Y."/>
            <person name="Xu W."/>
            <person name="Pan J."/>
            <person name="Luo Z.H."/>
            <person name="Li M."/>
        </authorList>
    </citation>
    <scope>NUCLEOTIDE SEQUENCE [LARGE SCALE GENOMIC DNA]</scope>
    <source>
        <strain evidence="14">SpSt-258</strain>
    </source>
</reference>
<dbReference type="SUPFAM" id="SSF53187">
    <property type="entry name" value="Zn-dependent exopeptidases"/>
    <property type="match status" value="1"/>
</dbReference>
<evidence type="ECO:0000256" key="8">
    <source>
        <dbReference type="ARBA" id="ARBA00022833"/>
    </source>
</evidence>
<evidence type="ECO:0000256" key="10">
    <source>
        <dbReference type="ARBA" id="ARBA00050859"/>
    </source>
</evidence>
<dbReference type="Pfam" id="PF13860">
    <property type="entry name" value="FlgD_ig"/>
    <property type="match status" value="1"/>
</dbReference>
<dbReference type="Gene3D" id="2.60.40.4070">
    <property type="match status" value="1"/>
</dbReference>
<proteinExistence type="inferred from homology"/>